<evidence type="ECO:0000259" key="1">
    <source>
        <dbReference type="Pfam" id="PF00561"/>
    </source>
</evidence>
<reference evidence="2" key="2">
    <citation type="submission" date="2020-09" db="EMBL/GenBank/DDBJ databases">
        <authorList>
            <person name="Sun Q."/>
            <person name="Sedlacek I."/>
        </authorList>
    </citation>
    <scope>NUCLEOTIDE SEQUENCE</scope>
    <source>
        <strain evidence="2">CCM 7905</strain>
    </source>
</reference>
<protein>
    <submittedName>
        <fullName evidence="2">Lipase/esterase LipG</fullName>
    </submittedName>
</protein>
<sequence length="304" mass="32705">MNTTRGIADANGLKIAYEDMGDENDPPVLLIMGLGCQLITWSLEFCERLVDAGYRVIRFDNRDIGLSSKIEGARVTGNPLLRLVRHELGMSSSVPYTIEDMAMDTVGLIDHLGIDKVHVVGASMGGMITQVFAGAYPNRVLSVSILFSSTNQKFLPPPDVKALLPLFKPAPKNASRQQIIERSAATFATIGSKKYASTREERLADAAAAYDRNYYPQGLIRQLAAITGTGSLARWTKRITAPTVVVHGTSDPLVRPAGGKAIARAVAGSELILIDGMGHDLPNALLDRITAAFVKNFAEGARAI</sequence>
<dbReference type="InterPro" id="IPR000073">
    <property type="entry name" value="AB_hydrolase_1"/>
</dbReference>
<dbReference type="Proteomes" id="UP000654257">
    <property type="component" value="Unassembled WGS sequence"/>
</dbReference>
<accession>A0A917CT98</accession>
<evidence type="ECO:0000313" key="3">
    <source>
        <dbReference type="Proteomes" id="UP000654257"/>
    </source>
</evidence>
<gene>
    <name evidence="2" type="ORF">GCM10007304_07970</name>
</gene>
<comment type="caution">
    <text evidence="2">The sequence shown here is derived from an EMBL/GenBank/DDBJ whole genome shotgun (WGS) entry which is preliminary data.</text>
</comment>
<dbReference type="PANTHER" id="PTHR43433:SF5">
    <property type="entry name" value="AB HYDROLASE-1 DOMAIN-CONTAINING PROTEIN"/>
    <property type="match status" value="1"/>
</dbReference>
<keyword evidence="3" id="KW-1185">Reference proteome</keyword>
<proteinExistence type="predicted"/>
<dbReference type="InterPro" id="IPR050471">
    <property type="entry name" value="AB_hydrolase"/>
</dbReference>
<dbReference type="PANTHER" id="PTHR43433">
    <property type="entry name" value="HYDROLASE, ALPHA/BETA FOLD FAMILY PROTEIN"/>
    <property type="match status" value="1"/>
</dbReference>
<dbReference type="EMBL" id="BMCU01000001">
    <property type="protein sequence ID" value="GGF96429.1"/>
    <property type="molecule type" value="Genomic_DNA"/>
</dbReference>
<name>A0A917CT98_9NOCA</name>
<dbReference type="GO" id="GO:0046503">
    <property type="term" value="P:glycerolipid catabolic process"/>
    <property type="evidence" value="ECO:0007669"/>
    <property type="project" value="TreeGrafter"/>
</dbReference>
<organism evidence="2 3">
    <name type="scientific">Rhodococcoides trifolii</name>
    <dbReference type="NCBI Taxonomy" id="908250"/>
    <lineage>
        <taxon>Bacteria</taxon>
        <taxon>Bacillati</taxon>
        <taxon>Actinomycetota</taxon>
        <taxon>Actinomycetes</taxon>
        <taxon>Mycobacteriales</taxon>
        <taxon>Nocardiaceae</taxon>
        <taxon>Rhodococcoides</taxon>
    </lineage>
</organism>
<dbReference type="Gene3D" id="3.40.50.1820">
    <property type="entry name" value="alpha/beta hydrolase"/>
    <property type="match status" value="1"/>
</dbReference>
<dbReference type="InterPro" id="IPR029058">
    <property type="entry name" value="AB_hydrolase_fold"/>
</dbReference>
<dbReference type="AlphaFoldDB" id="A0A917CT98"/>
<feature type="domain" description="AB hydrolase-1" evidence="1">
    <location>
        <begin position="26"/>
        <end position="280"/>
    </location>
</feature>
<evidence type="ECO:0000313" key="2">
    <source>
        <dbReference type="EMBL" id="GGF96429.1"/>
    </source>
</evidence>
<dbReference type="SUPFAM" id="SSF53474">
    <property type="entry name" value="alpha/beta-Hydrolases"/>
    <property type="match status" value="1"/>
</dbReference>
<reference evidence="2" key="1">
    <citation type="journal article" date="2014" name="Int. J. Syst. Evol. Microbiol.">
        <title>Complete genome sequence of Corynebacterium casei LMG S-19264T (=DSM 44701T), isolated from a smear-ripened cheese.</title>
        <authorList>
            <consortium name="US DOE Joint Genome Institute (JGI-PGF)"/>
            <person name="Walter F."/>
            <person name="Albersmeier A."/>
            <person name="Kalinowski J."/>
            <person name="Ruckert C."/>
        </authorList>
    </citation>
    <scope>NUCLEOTIDE SEQUENCE</scope>
    <source>
        <strain evidence="2">CCM 7905</strain>
    </source>
</reference>
<dbReference type="GO" id="GO:0004806">
    <property type="term" value="F:triacylglycerol lipase activity"/>
    <property type="evidence" value="ECO:0007669"/>
    <property type="project" value="TreeGrafter"/>
</dbReference>
<dbReference type="Pfam" id="PF00561">
    <property type="entry name" value="Abhydrolase_1"/>
    <property type="match status" value="1"/>
</dbReference>